<feature type="domain" description="Ig-like" evidence="5">
    <location>
        <begin position="268"/>
        <end position="356"/>
    </location>
</feature>
<proteinExistence type="predicted"/>
<dbReference type="InterPro" id="IPR003598">
    <property type="entry name" value="Ig_sub2"/>
</dbReference>
<gene>
    <name evidence="7" type="primary">LOC116224039</name>
</gene>
<dbReference type="AlphaFoldDB" id="A0A8M1KQ01"/>
<dbReference type="SMART" id="SM00408">
    <property type="entry name" value="IGc2"/>
    <property type="match status" value="1"/>
</dbReference>
<dbReference type="OrthoDB" id="8529748at2759"/>
<dbReference type="InterPro" id="IPR052598">
    <property type="entry name" value="IgSF_CEA-related"/>
</dbReference>
<reference evidence="7" key="1">
    <citation type="submission" date="2025-08" db="UniProtKB">
        <authorList>
            <consortium name="RefSeq"/>
        </authorList>
    </citation>
    <scope>IDENTIFICATION</scope>
</reference>
<evidence type="ECO:0000313" key="6">
    <source>
        <dbReference type="Proteomes" id="UP000515152"/>
    </source>
</evidence>
<evidence type="ECO:0000256" key="2">
    <source>
        <dbReference type="ARBA" id="ARBA00023157"/>
    </source>
</evidence>
<sequence length="740" mass="80392">MLLNGVESTFVCNAICYPSCTYTWYIGFQVWTNASHELNYTTSLYANKETVECQVQNSLSNLFVATSVTVWVARGPMDMTISGPSSVTVGDSISFYCFPNCNPSCDITWHYRGEAFDGDTVSVPILQQGKRARANKLVLHVAHFHKTERLECSAVNVLSGKTGNYTVTLHVTDPVAVRPITVTPAIADGSYSLQCVGAQHQSNIQWTKNGKPLSTSDRVHLADNNVTLSFDPLRPPDAGVYECIVTEQGKVIPGVSYELKVIYGPLTPVLTQSGNRPVGQTTFLPPGTTDTFFCSAECYPACTYVWFFNREMVATNGCHSYSISTASIADEGVLECVPYNPVTQNYAAVQTNIELTDGPKNVTISGPNSLQVGLKSTFECSAVCSPPCVYTWELYGKTLQGSKVELTISHYVATETLICIAVNAVTGNLAAANETLDVTGAAASETLQNRTSEASTPYGPLYLEIVGVQVVTIGIPYGFRCSAECNPPCLYTWTLDGKTSHESELDVIFKSIVSSEVLTCEARNPDTGETSSKNLTLQVAEGPLNVSIKAPVMLVNGANSTLVCLAVCSPSCNYNWYTDYQTWTTTTNELQFTPPANSKSETITCEAKNTLSGLFASSTITLWAAAGPKFMQIQGPSSVTVGETFQFSCYVDCIPSCNVTWLFRGETLTGEIVNVPVLQRRKAVMVNKLVIHLEHFHKTEPLECIAVNTVSGKSDSATKTLSVTDSFSLTVKSGRQWYRR</sequence>
<dbReference type="GeneID" id="116224039"/>
<evidence type="ECO:0000256" key="3">
    <source>
        <dbReference type="ARBA" id="ARBA00023180"/>
    </source>
</evidence>
<dbReference type="PANTHER" id="PTHR44337">
    <property type="entry name" value="CARCINOEMBRYONIC ANTIGEN-RELATED CELL ADHESION MOLECULE 8"/>
    <property type="match status" value="1"/>
</dbReference>
<dbReference type="Proteomes" id="UP000515152">
    <property type="component" value="Chromosome 16"/>
</dbReference>
<protein>
    <submittedName>
        <fullName evidence="7">Hemicentin-1-like</fullName>
    </submittedName>
</protein>
<dbReference type="PROSITE" id="PS50835">
    <property type="entry name" value="IG_LIKE"/>
    <property type="match status" value="6"/>
</dbReference>
<dbReference type="InterPro" id="IPR007110">
    <property type="entry name" value="Ig-like_dom"/>
</dbReference>
<feature type="domain" description="Ig-like" evidence="5">
    <location>
        <begin position="460"/>
        <end position="536"/>
    </location>
</feature>
<feature type="domain" description="Ig-like" evidence="5">
    <location>
        <begin position="174"/>
        <end position="253"/>
    </location>
</feature>
<feature type="domain" description="Ig-like" evidence="5">
    <location>
        <begin position="628"/>
        <end position="722"/>
    </location>
</feature>
<dbReference type="SMART" id="SM00409">
    <property type="entry name" value="IG"/>
    <property type="match status" value="6"/>
</dbReference>
<keyword evidence="6" id="KW-1185">Reference proteome</keyword>
<dbReference type="InterPro" id="IPR003599">
    <property type="entry name" value="Ig_sub"/>
</dbReference>
<dbReference type="Pfam" id="PF13927">
    <property type="entry name" value="Ig_3"/>
    <property type="match status" value="1"/>
</dbReference>
<evidence type="ECO:0000256" key="4">
    <source>
        <dbReference type="ARBA" id="ARBA00023319"/>
    </source>
</evidence>
<feature type="domain" description="Ig-like" evidence="5">
    <location>
        <begin position="76"/>
        <end position="168"/>
    </location>
</feature>
<dbReference type="PANTHER" id="PTHR44337:SF20">
    <property type="entry name" value="CARCINOEMBRYONIC ANTIGEN-RELATED CELL ADHESION MOLECULE 5-RELATED"/>
    <property type="match status" value="1"/>
</dbReference>
<accession>A0A8M1KQ01</accession>
<feature type="domain" description="Ig-like" evidence="5">
    <location>
        <begin position="543"/>
        <end position="621"/>
    </location>
</feature>
<name>A0A8M1KQ01_CLUHA</name>
<dbReference type="KEGG" id="char:116224039"/>
<evidence type="ECO:0000313" key="7">
    <source>
        <dbReference type="RefSeq" id="XP_042565962.1"/>
    </source>
</evidence>
<evidence type="ECO:0000256" key="1">
    <source>
        <dbReference type="ARBA" id="ARBA00022729"/>
    </source>
</evidence>
<evidence type="ECO:0000259" key="5">
    <source>
        <dbReference type="PROSITE" id="PS50835"/>
    </source>
</evidence>
<dbReference type="RefSeq" id="XP_042565962.1">
    <property type="nucleotide sequence ID" value="XM_042710028.1"/>
</dbReference>
<keyword evidence="3" id="KW-0325">Glycoprotein</keyword>
<organism evidence="6 7">
    <name type="scientific">Clupea harengus</name>
    <name type="common">Atlantic herring</name>
    <dbReference type="NCBI Taxonomy" id="7950"/>
    <lineage>
        <taxon>Eukaryota</taxon>
        <taxon>Metazoa</taxon>
        <taxon>Chordata</taxon>
        <taxon>Craniata</taxon>
        <taxon>Vertebrata</taxon>
        <taxon>Euteleostomi</taxon>
        <taxon>Actinopterygii</taxon>
        <taxon>Neopterygii</taxon>
        <taxon>Teleostei</taxon>
        <taxon>Clupei</taxon>
        <taxon>Clupeiformes</taxon>
        <taxon>Clupeoidei</taxon>
        <taxon>Clupeidae</taxon>
        <taxon>Clupea</taxon>
    </lineage>
</organism>
<keyword evidence="2" id="KW-1015">Disulfide bond</keyword>
<keyword evidence="4" id="KW-0393">Immunoglobulin domain</keyword>
<keyword evidence="1" id="KW-0732">Signal</keyword>